<feature type="binding site" evidence="6">
    <location>
        <position position="318"/>
    </location>
    <ligand>
        <name>Zn(2+)</name>
        <dbReference type="ChEBI" id="CHEBI:29105"/>
    </ligand>
</feature>
<evidence type="ECO:0000256" key="3">
    <source>
        <dbReference type="ARBA" id="ARBA00022694"/>
    </source>
</evidence>
<reference evidence="8" key="1">
    <citation type="submission" date="2010-02" db="EMBL/GenBank/DDBJ databases">
        <title>Sequencing and annotation of the Blastocystis hominis genome.</title>
        <authorList>
            <person name="Wincker P."/>
        </authorList>
    </citation>
    <scope>NUCLEOTIDE SEQUENCE</scope>
    <source>
        <strain evidence="8">Singapore isolate B</strain>
    </source>
</reference>
<dbReference type="Proteomes" id="UP000008312">
    <property type="component" value="Unassembled WGS sequence"/>
</dbReference>
<dbReference type="RefSeq" id="XP_012897755.1">
    <property type="nucleotide sequence ID" value="XM_013042301.1"/>
</dbReference>
<feature type="domain" description="tRNA-guanine(15) transglycosylase-like" evidence="7">
    <location>
        <begin position="18"/>
        <end position="379"/>
    </location>
</feature>
<dbReference type="FunCoup" id="D8M6F4">
    <property type="interactions" value="163"/>
</dbReference>
<organism evidence="8">
    <name type="scientific">Blastocystis hominis</name>
    <dbReference type="NCBI Taxonomy" id="12968"/>
    <lineage>
        <taxon>Eukaryota</taxon>
        <taxon>Sar</taxon>
        <taxon>Stramenopiles</taxon>
        <taxon>Bigyra</taxon>
        <taxon>Opalozoa</taxon>
        <taxon>Opalinata</taxon>
        <taxon>Blastocystidae</taxon>
        <taxon>Blastocystis</taxon>
    </lineage>
</organism>
<comment type="subcellular location">
    <subcellularLocation>
        <location evidence="6">Cytoplasm</location>
    </subcellularLocation>
</comment>
<evidence type="ECO:0000256" key="4">
    <source>
        <dbReference type="ARBA" id="ARBA00022723"/>
    </source>
</evidence>
<name>D8M6F4_BLAHO</name>
<evidence type="ECO:0000313" key="8">
    <source>
        <dbReference type="EMBL" id="CBK23707.2"/>
    </source>
</evidence>
<dbReference type="GO" id="GO:0006400">
    <property type="term" value="P:tRNA modification"/>
    <property type="evidence" value="ECO:0007669"/>
    <property type="project" value="InterPro"/>
</dbReference>
<dbReference type="NCBIfam" id="TIGR00449">
    <property type="entry name" value="tgt_general"/>
    <property type="match status" value="1"/>
</dbReference>
<dbReference type="InterPro" id="IPR002616">
    <property type="entry name" value="tRNA_ribo_trans-like"/>
</dbReference>
<keyword evidence="2 6" id="KW-0808">Transferase</keyword>
<dbReference type="Gene3D" id="3.20.20.105">
    <property type="entry name" value="Queuine tRNA-ribosyltransferase-like"/>
    <property type="match status" value="1"/>
</dbReference>
<keyword evidence="4 6" id="KW-0479">Metal-binding</keyword>
<feature type="binding site" evidence="6">
    <location>
        <position position="228"/>
    </location>
    <ligand>
        <name>substrate</name>
    </ligand>
</feature>
<dbReference type="EC" id="2.4.2.64" evidence="6"/>
<dbReference type="GO" id="GO:0046872">
    <property type="term" value="F:metal ion binding"/>
    <property type="evidence" value="ECO:0007669"/>
    <property type="project" value="UniProtKB-KW"/>
</dbReference>
<sequence>MKYDTPALVFDIVKKWNRARASVMTLRHGPVLTPVFMPVGTKGTIKGLTPDQMRDEPMDCQILLGNTYHLSSKPGAQEVADFGGLHKFMQWDRNILTDSGGFQMVSLLDLAEITENGVVFRHPADGSRLVLRPEDSIHYQNLIGADIIMALDDVVHSCTNDDARFTEATHRTVRWLDRCIAAHSRKDEQNLFAIVQGGLDVSDNGLRNQCLDAFLERADSIPGFAIGGLAGGEDKESFWRVVELCTRRLPADKPRYVMGVGYPLDIVVCTALGADMYDCVYPSRTGRFGTAMVPWGLLKLKSKACAEDLRPIDPDCTCRTCKNYSRAALHQLCKKEALGASLVTEHNLHYMIHFMREMRMSIIEGRFDAFVREFMRKYFPKGDVPKWCVDALRVAGIDLVESSSVCVQTEEIMDWM</sequence>
<feature type="binding site" evidence="6">
    <location>
        <position position="316"/>
    </location>
    <ligand>
        <name>Zn(2+)</name>
        <dbReference type="ChEBI" id="CHEBI:29105"/>
    </ligand>
</feature>
<dbReference type="OrthoDB" id="10249838at2759"/>
<keyword evidence="6" id="KW-0963">Cytoplasm</keyword>
<feature type="binding site" evidence="6">
    <location>
        <position position="346"/>
    </location>
    <ligand>
        <name>Zn(2+)</name>
        <dbReference type="ChEBI" id="CHEBI:29105"/>
    </ligand>
</feature>
<keyword evidence="5 6" id="KW-0862">Zinc</keyword>
<feature type="binding site" evidence="6">
    <location>
        <position position="321"/>
    </location>
    <ligand>
        <name>Zn(2+)</name>
        <dbReference type="ChEBI" id="CHEBI:29105"/>
    </ligand>
</feature>
<keyword evidence="3 6" id="KW-0819">tRNA processing</keyword>
<dbReference type="NCBIfam" id="TIGR00430">
    <property type="entry name" value="Q_tRNA_tgt"/>
    <property type="match status" value="1"/>
</dbReference>
<evidence type="ECO:0000256" key="2">
    <source>
        <dbReference type="ARBA" id="ARBA00022679"/>
    </source>
</evidence>
<dbReference type="HAMAP" id="MF_00168">
    <property type="entry name" value="Q_tRNA_Tgt"/>
    <property type="match status" value="1"/>
</dbReference>
<keyword evidence="9" id="KW-1185">Reference proteome</keyword>
<protein>
    <recommendedName>
        <fullName evidence="6">Queuine tRNA-ribosyltransferase catalytic subunit 1</fullName>
        <ecNumber evidence="6">2.4.2.64</ecNumber>
    </recommendedName>
    <alternativeName>
        <fullName evidence="6">Guanine insertion enzyme</fullName>
    </alternativeName>
    <alternativeName>
        <fullName evidence="6">tRNA-guanine transglycosylase</fullName>
    </alternativeName>
</protein>
<dbReference type="Pfam" id="PF01702">
    <property type="entry name" value="TGT"/>
    <property type="match status" value="1"/>
</dbReference>
<comment type="similarity">
    <text evidence="6">Belongs to the queuine tRNA-ribosyltransferase family.</text>
</comment>
<dbReference type="InterPro" id="IPR004803">
    <property type="entry name" value="TGT"/>
</dbReference>
<feature type="active site" description="Proton acceptor" evidence="6">
    <location>
        <position position="98"/>
    </location>
</feature>
<comment type="subunit">
    <text evidence="6">Heterodimer of a catalytic subunit and an accessory subunit.</text>
</comment>
<comment type="catalytic activity">
    <reaction evidence="6">
        <text>guanosine(34) in tRNA + queuine = queuosine(34) in tRNA + guanine</text>
        <dbReference type="Rhea" id="RHEA:16633"/>
        <dbReference type="Rhea" id="RHEA-COMP:10341"/>
        <dbReference type="Rhea" id="RHEA-COMP:18571"/>
        <dbReference type="ChEBI" id="CHEBI:16235"/>
        <dbReference type="ChEBI" id="CHEBI:17433"/>
        <dbReference type="ChEBI" id="CHEBI:74269"/>
        <dbReference type="ChEBI" id="CHEBI:194431"/>
        <dbReference type="EC" id="2.4.2.64"/>
    </reaction>
</comment>
<comment type="cofactor">
    <cofactor evidence="6">
        <name>Zn(2+)</name>
        <dbReference type="ChEBI" id="CHEBI:29105"/>
    </cofactor>
</comment>
<keyword evidence="1 6" id="KW-0328">Glycosyltransferase</keyword>
<comment type="function">
    <text evidence="6">Catalytic subunit of the queuine tRNA-ribosyltransferase (TGT) that catalyzes the base-exchange of a guanine (G) residue with queuine (Q) at position 34 (anticodon wobble position) in tRNAs with GU(N) anticodons (tRNA-Asp, -Asn, -His and -Tyr), resulting in the hypermodified nucleoside queuosine (7-(((4,5-cis-dihydroxy-2-cyclopenten-1-yl)amino)methyl)-7-deazaguanosine). Catalysis occurs through a double-displacement mechanism. The nucleophile active site attacks the C1' of nucleotide 34 to detach the guanine base from the RNA, forming a covalent enzyme-RNA intermediate. The proton acceptor active site deprotonates the incoming queuine, allowing a nucleophilic attack on the C1' of the ribose to form the product.</text>
</comment>
<feature type="binding site" evidence="6">
    <location>
        <begin position="98"/>
        <end position="102"/>
    </location>
    <ligand>
        <name>substrate</name>
    </ligand>
</feature>
<dbReference type="EMBL" id="FN668661">
    <property type="protein sequence ID" value="CBK23707.2"/>
    <property type="molecule type" value="Genomic_DNA"/>
</dbReference>
<dbReference type="GeneID" id="24920625"/>
<dbReference type="GO" id="GO:0005829">
    <property type="term" value="C:cytosol"/>
    <property type="evidence" value="ECO:0007669"/>
    <property type="project" value="TreeGrafter"/>
</dbReference>
<evidence type="ECO:0000259" key="7">
    <source>
        <dbReference type="Pfam" id="PF01702"/>
    </source>
</evidence>
<evidence type="ECO:0000313" key="9">
    <source>
        <dbReference type="Proteomes" id="UP000008312"/>
    </source>
</evidence>
<dbReference type="OMA" id="IDLFDCV"/>
<dbReference type="SUPFAM" id="SSF51713">
    <property type="entry name" value="tRNA-guanine transglycosylase"/>
    <property type="match status" value="1"/>
</dbReference>
<feature type="active site" description="Nucleophile" evidence="6">
    <location>
        <position position="278"/>
    </location>
</feature>
<dbReference type="InParanoid" id="D8M6F4"/>
<evidence type="ECO:0000256" key="5">
    <source>
        <dbReference type="ARBA" id="ARBA00022833"/>
    </source>
</evidence>
<dbReference type="AlphaFoldDB" id="D8M6F4"/>
<gene>
    <name evidence="8" type="ORF">GSBLH_T00003530001</name>
</gene>
<evidence type="ECO:0000256" key="6">
    <source>
        <dbReference type="HAMAP-Rule" id="MF_03218"/>
    </source>
</evidence>
<dbReference type="PANTHER" id="PTHR43530:SF1">
    <property type="entry name" value="QUEUINE TRNA-RIBOSYLTRANSFERASE CATALYTIC SUBUNIT 1"/>
    <property type="match status" value="1"/>
</dbReference>
<feature type="region of interest" description="RNA binding" evidence="6">
    <location>
        <begin position="259"/>
        <end position="265"/>
    </location>
</feature>
<dbReference type="GO" id="GO:0008479">
    <property type="term" value="F:tRNA-guanosine(34) queuine transglycosylase activity"/>
    <property type="evidence" value="ECO:0007669"/>
    <property type="project" value="UniProtKB-UniRule"/>
</dbReference>
<accession>D8M6F4</accession>
<feature type="binding site" evidence="6">
    <location>
        <position position="196"/>
    </location>
    <ligand>
        <name>substrate</name>
    </ligand>
</feature>
<comment type="caution">
    <text evidence="6">Lacks conserved residue(s) required for the propagation of feature annotation.</text>
</comment>
<feature type="binding site" evidence="6">
    <location>
        <position position="152"/>
    </location>
    <ligand>
        <name>substrate</name>
    </ligand>
</feature>
<proteinExistence type="inferred from homology"/>
<evidence type="ECO:0000256" key="1">
    <source>
        <dbReference type="ARBA" id="ARBA00022676"/>
    </source>
</evidence>
<dbReference type="InterPro" id="IPR036511">
    <property type="entry name" value="TGT-like_sf"/>
</dbReference>
<dbReference type="PANTHER" id="PTHR43530">
    <property type="entry name" value="QUEUINE TRNA-RIBOSYLTRANSFERASE CATALYTIC SUBUNIT 1"/>
    <property type="match status" value="1"/>
</dbReference>